<dbReference type="Proteomes" id="UP001339962">
    <property type="component" value="Unassembled WGS sequence"/>
</dbReference>
<protein>
    <submittedName>
        <fullName evidence="1">SANT/Myb-like DNA-binding domain-containing protein</fullName>
    </submittedName>
</protein>
<dbReference type="AlphaFoldDB" id="A0ABD5IYG4"/>
<gene>
    <name evidence="1" type="ORF">P9850_12675</name>
</gene>
<name>A0ABD5IYG4_9BACL</name>
<dbReference type="InterPro" id="IPR001005">
    <property type="entry name" value="SANT/Myb"/>
</dbReference>
<dbReference type="CDD" id="cd00167">
    <property type="entry name" value="SANT"/>
    <property type="match status" value="1"/>
</dbReference>
<dbReference type="RefSeq" id="WP_328218906.1">
    <property type="nucleotide sequence ID" value="NZ_JARTLI010000029.1"/>
</dbReference>
<accession>A0ABD5IYG4</accession>
<evidence type="ECO:0000313" key="1">
    <source>
        <dbReference type="EMBL" id="MED5052669.1"/>
    </source>
</evidence>
<sequence>MTKEEKKMLRLKAARLLDNCEGCKHRYTPNASVHICPSCPIGQQIQQIGKQLEQDDVGYAGEERRSWTKEEDFYLINHYGIVDTERIAKQLNRTTEAIKRRIYVLRKQGDMSCLKTS</sequence>
<proteinExistence type="predicted"/>
<reference evidence="1 2" key="1">
    <citation type="submission" date="2023-03" db="EMBL/GenBank/DDBJ databases">
        <title>Bacillus Genome Sequencing.</title>
        <authorList>
            <person name="Dunlap C."/>
        </authorList>
    </citation>
    <scope>NUCLEOTIDE SEQUENCE [LARGE SCALE GENOMIC DNA]</scope>
    <source>
        <strain evidence="1 2">NRS-38</strain>
    </source>
</reference>
<dbReference type="EMBL" id="JARTLI010000029">
    <property type="protein sequence ID" value="MED5052669.1"/>
    <property type="molecule type" value="Genomic_DNA"/>
</dbReference>
<comment type="caution">
    <text evidence="1">The sequence shown here is derived from an EMBL/GenBank/DDBJ whole genome shotgun (WGS) entry which is preliminary data.</text>
</comment>
<organism evidence="1 2">
    <name type="scientific">Anoxybacteroides rupiense</name>
    <dbReference type="NCBI Taxonomy" id="311460"/>
    <lineage>
        <taxon>Bacteria</taxon>
        <taxon>Bacillati</taxon>
        <taxon>Bacillota</taxon>
        <taxon>Bacilli</taxon>
        <taxon>Bacillales</taxon>
        <taxon>Anoxybacillaceae</taxon>
        <taxon>Anoxybacteroides</taxon>
    </lineage>
</organism>
<evidence type="ECO:0000313" key="2">
    <source>
        <dbReference type="Proteomes" id="UP001339962"/>
    </source>
</evidence>